<dbReference type="PROSITE" id="PS50026">
    <property type="entry name" value="EGF_3"/>
    <property type="match status" value="3"/>
</dbReference>
<keyword evidence="2" id="KW-0732">Signal</keyword>
<accession>A0A8D8S7H4</accession>
<evidence type="ECO:0000256" key="2">
    <source>
        <dbReference type="SAM" id="SignalP"/>
    </source>
</evidence>
<dbReference type="AlphaFoldDB" id="A0A8D8S7H4"/>
<organism evidence="4">
    <name type="scientific">Cacopsylla melanoneura</name>
    <dbReference type="NCBI Taxonomy" id="428564"/>
    <lineage>
        <taxon>Eukaryota</taxon>
        <taxon>Metazoa</taxon>
        <taxon>Ecdysozoa</taxon>
        <taxon>Arthropoda</taxon>
        <taxon>Hexapoda</taxon>
        <taxon>Insecta</taxon>
        <taxon>Pterygota</taxon>
        <taxon>Neoptera</taxon>
        <taxon>Paraneoptera</taxon>
        <taxon>Hemiptera</taxon>
        <taxon>Sternorrhyncha</taxon>
        <taxon>Psylloidea</taxon>
        <taxon>Psyllidae</taxon>
        <taxon>Psyllinae</taxon>
        <taxon>Cacopsylla</taxon>
    </lineage>
</organism>
<evidence type="ECO:0000313" key="4">
    <source>
        <dbReference type="EMBL" id="CAG6663210.1"/>
    </source>
</evidence>
<reference evidence="4" key="1">
    <citation type="submission" date="2021-05" db="EMBL/GenBank/DDBJ databases">
        <authorList>
            <person name="Alioto T."/>
            <person name="Alioto T."/>
            <person name="Gomez Garrido J."/>
        </authorList>
    </citation>
    <scope>NUCLEOTIDE SEQUENCE</scope>
</reference>
<dbReference type="InterPro" id="IPR000742">
    <property type="entry name" value="EGF"/>
</dbReference>
<sequence>MKLLLHILLVVCSTASITQGILNVPGMVVGGDPCSPTPCGSNTQCYSAGSRPVCSCLPGHWGNPLTYCQRGECQDHADCPHSKACKEYRCVDVCASQCGVNADCNVRNHIPVCSCPPGYTGDPLTQCRRFDPQELCDRSRSPCGVNTRCEVINNVPTCSCLSGYFGSPLSGCRHECESDYDCGPSQSCQNYKCTSPCASGACASTAQCEVRNHRAVCSCPQGYLGDPYTSCRAECLTHTDCPTDRPSCLGNQCMNPCIGQCGVNAKCEVRGATPICSCPRDMTGDPFVRCRPFDKYDLCDPNPCGENAKCQPGYDKSGKDRPVCTCLSGYVGDALTYCRRGECQSDNECSYDQVCENYSCVKACTSQCGINAQCNARNHVATCSCPPGYQGDALSRCYPSDNTSYGSSRRGRVYYNKK</sequence>
<dbReference type="SMART" id="SM00181">
    <property type="entry name" value="EGF"/>
    <property type="match status" value="7"/>
</dbReference>
<feature type="signal peptide" evidence="2">
    <location>
        <begin position="1"/>
        <end position="20"/>
    </location>
</feature>
<dbReference type="EMBL" id="HBUF01559776">
    <property type="protein sequence ID" value="CAG6761776.1"/>
    <property type="molecule type" value="Transcribed_RNA"/>
</dbReference>
<dbReference type="EMBL" id="HBUF01559775">
    <property type="protein sequence ID" value="CAG6761775.1"/>
    <property type="molecule type" value="Transcribed_RNA"/>
</dbReference>
<dbReference type="PANTHER" id="PTHR22963:SF38">
    <property type="entry name" value="LP13770P"/>
    <property type="match status" value="1"/>
</dbReference>
<keyword evidence="1" id="KW-0245">EGF-like domain</keyword>
<dbReference type="PROSITE" id="PS01186">
    <property type="entry name" value="EGF_2"/>
    <property type="match status" value="5"/>
</dbReference>
<keyword evidence="1" id="KW-1015">Disulfide bond</keyword>
<dbReference type="PANTHER" id="PTHR22963">
    <property type="entry name" value="ENDOGLIN-RELATED"/>
    <property type="match status" value="1"/>
</dbReference>
<feature type="domain" description="EGF-like" evidence="3">
    <location>
        <begin position="91"/>
        <end position="128"/>
    </location>
</feature>
<name>A0A8D8S7H4_9HEMI</name>
<proteinExistence type="predicted"/>
<dbReference type="EMBL" id="HBUF01204758">
    <property type="protein sequence ID" value="CAG6663210.1"/>
    <property type="molecule type" value="Transcribed_RNA"/>
</dbReference>
<evidence type="ECO:0000259" key="3">
    <source>
        <dbReference type="PROSITE" id="PS50026"/>
    </source>
</evidence>
<feature type="disulfide bond" evidence="1">
    <location>
        <begin position="94"/>
        <end position="104"/>
    </location>
</feature>
<feature type="domain" description="EGF-like" evidence="3">
    <location>
        <begin position="295"/>
        <end position="339"/>
    </location>
</feature>
<feature type="domain" description="EGF-like" evidence="3">
    <location>
        <begin position="30"/>
        <end position="69"/>
    </location>
</feature>
<comment type="caution">
    <text evidence="1">Lacks conserved residue(s) required for the propagation of feature annotation.</text>
</comment>
<protein>
    <submittedName>
        <fullName evidence="4">Fibropellin-1</fullName>
    </submittedName>
</protein>
<evidence type="ECO:0000256" key="1">
    <source>
        <dbReference type="PROSITE-ProRule" id="PRU00076"/>
    </source>
</evidence>
<feature type="chain" id="PRO_5036261944" evidence="2">
    <location>
        <begin position="21"/>
        <end position="418"/>
    </location>
</feature>